<keyword evidence="2" id="KW-1185">Reference proteome</keyword>
<proteinExistence type="predicted"/>
<name>A0A1Y3BB59_EURMA</name>
<dbReference type="SUPFAM" id="SSF52047">
    <property type="entry name" value="RNI-like"/>
    <property type="match status" value="1"/>
</dbReference>
<feature type="non-terminal residue" evidence="1">
    <location>
        <position position="35"/>
    </location>
</feature>
<dbReference type="Gene3D" id="3.80.10.10">
    <property type="entry name" value="Ribonuclease Inhibitor"/>
    <property type="match status" value="1"/>
</dbReference>
<dbReference type="AlphaFoldDB" id="A0A1Y3BB59"/>
<evidence type="ECO:0000313" key="2">
    <source>
        <dbReference type="Proteomes" id="UP000194236"/>
    </source>
</evidence>
<gene>
    <name evidence="1" type="ORF">BLA29_015372</name>
</gene>
<accession>A0A1Y3BB59</accession>
<dbReference type="InterPro" id="IPR032675">
    <property type="entry name" value="LRR_dom_sf"/>
</dbReference>
<evidence type="ECO:0000313" key="1">
    <source>
        <dbReference type="EMBL" id="OTF78131.1"/>
    </source>
</evidence>
<dbReference type="EMBL" id="MUJZ01029327">
    <property type="protein sequence ID" value="OTF78131.1"/>
    <property type="molecule type" value="Genomic_DNA"/>
</dbReference>
<sequence>MANLTNLSVRWCPQIRDFGLQALTSLRSLRTLSIA</sequence>
<protein>
    <submittedName>
        <fullName evidence="1">Uncharacterized protein</fullName>
    </submittedName>
</protein>
<dbReference type="Proteomes" id="UP000194236">
    <property type="component" value="Unassembled WGS sequence"/>
</dbReference>
<reference evidence="1 2" key="1">
    <citation type="submission" date="2017-03" db="EMBL/GenBank/DDBJ databases">
        <title>Genome Survey of Euroglyphus maynei.</title>
        <authorList>
            <person name="Arlian L.G."/>
            <person name="Morgan M.S."/>
            <person name="Rider S.D."/>
        </authorList>
    </citation>
    <scope>NUCLEOTIDE SEQUENCE [LARGE SCALE GENOMIC DNA]</scope>
    <source>
        <strain evidence="1">Arlian Lab</strain>
        <tissue evidence="1">Whole body</tissue>
    </source>
</reference>
<organism evidence="1 2">
    <name type="scientific">Euroglyphus maynei</name>
    <name type="common">Mayne's house dust mite</name>
    <dbReference type="NCBI Taxonomy" id="6958"/>
    <lineage>
        <taxon>Eukaryota</taxon>
        <taxon>Metazoa</taxon>
        <taxon>Ecdysozoa</taxon>
        <taxon>Arthropoda</taxon>
        <taxon>Chelicerata</taxon>
        <taxon>Arachnida</taxon>
        <taxon>Acari</taxon>
        <taxon>Acariformes</taxon>
        <taxon>Sarcoptiformes</taxon>
        <taxon>Astigmata</taxon>
        <taxon>Psoroptidia</taxon>
        <taxon>Analgoidea</taxon>
        <taxon>Pyroglyphidae</taxon>
        <taxon>Pyroglyphinae</taxon>
        <taxon>Euroglyphus</taxon>
    </lineage>
</organism>
<comment type="caution">
    <text evidence="1">The sequence shown here is derived from an EMBL/GenBank/DDBJ whole genome shotgun (WGS) entry which is preliminary data.</text>
</comment>